<protein>
    <submittedName>
        <fullName evidence="2">Uncharacterized protein</fullName>
    </submittedName>
</protein>
<name>A0ABQ1I2K4_9ALTE</name>
<evidence type="ECO:0000313" key="2">
    <source>
        <dbReference type="EMBL" id="GGB05388.1"/>
    </source>
</evidence>
<dbReference type="Proteomes" id="UP000651977">
    <property type="component" value="Unassembled WGS sequence"/>
</dbReference>
<evidence type="ECO:0000256" key="1">
    <source>
        <dbReference type="SAM" id="Phobius"/>
    </source>
</evidence>
<gene>
    <name evidence="2" type="ORF">GCM10007414_18400</name>
</gene>
<keyword evidence="1" id="KW-0472">Membrane</keyword>
<accession>A0ABQ1I2K4</accession>
<keyword evidence="1" id="KW-1133">Transmembrane helix</keyword>
<keyword evidence="3" id="KW-1185">Reference proteome</keyword>
<feature type="transmembrane region" description="Helical" evidence="1">
    <location>
        <begin position="133"/>
        <end position="152"/>
    </location>
</feature>
<organism evidence="2 3">
    <name type="scientific">Agarivorans gilvus</name>
    <dbReference type="NCBI Taxonomy" id="680279"/>
    <lineage>
        <taxon>Bacteria</taxon>
        <taxon>Pseudomonadati</taxon>
        <taxon>Pseudomonadota</taxon>
        <taxon>Gammaproteobacteria</taxon>
        <taxon>Alteromonadales</taxon>
        <taxon>Alteromonadaceae</taxon>
        <taxon>Agarivorans</taxon>
    </lineage>
</organism>
<keyword evidence="1" id="KW-0812">Transmembrane</keyword>
<dbReference type="RefSeq" id="WP_055734262.1">
    <property type="nucleotide sequence ID" value="NZ_BMDY01000009.1"/>
</dbReference>
<feature type="transmembrane region" description="Helical" evidence="1">
    <location>
        <begin position="109"/>
        <end position="127"/>
    </location>
</feature>
<evidence type="ECO:0000313" key="3">
    <source>
        <dbReference type="Proteomes" id="UP000651977"/>
    </source>
</evidence>
<sequence length="175" mass="19358">METLKVDWHELEVNQYRGTVLSQIKRSQGATKHEFWLKLEDGLERSFQVYGFDIALREGQDITVCYAGSPGKSNYQPMLVVNHSAGETWQLVNTNTTGKMGLSGLQSPLGLLLGMSGVAILGIYSGIQASSVGVFFAFGFLGIPAFLLVAGIHEYRRFKTIKNYFSEKAKSLIKT</sequence>
<comment type="caution">
    <text evidence="2">The sequence shown here is derived from an EMBL/GenBank/DDBJ whole genome shotgun (WGS) entry which is preliminary data.</text>
</comment>
<proteinExistence type="predicted"/>
<reference evidence="3" key="1">
    <citation type="journal article" date="2019" name="Int. J. Syst. Evol. Microbiol.">
        <title>The Global Catalogue of Microorganisms (GCM) 10K type strain sequencing project: providing services to taxonomists for standard genome sequencing and annotation.</title>
        <authorList>
            <consortium name="The Broad Institute Genomics Platform"/>
            <consortium name="The Broad Institute Genome Sequencing Center for Infectious Disease"/>
            <person name="Wu L."/>
            <person name="Ma J."/>
        </authorList>
    </citation>
    <scope>NUCLEOTIDE SEQUENCE [LARGE SCALE GENOMIC DNA]</scope>
    <source>
        <strain evidence="3">CGMCC 1.10131</strain>
    </source>
</reference>
<dbReference type="EMBL" id="BMDY01000009">
    <property type="protein sequence ID" value="GGB05388.1"/>
    <property type="molecule type" value="Genomic_DNA"/>
</dbReference>